<dbReference type="EC" id="2.1.1.198" evidence="7"/>
<evidence type="ECO:0000256" key="2">
    <source>
        <dbReference type="ARBA" id="ARBA00022552"/>
    </source>
</evidence>
<dbReference type="InterPro" id="IPR014777">
    <property type="entry name" value="4pyrrole_Mease_sub1"/>
</dbReference>
<organism evidence="7">
    <name type="scientific">bioreactor metagenome</name>
    <dbReference type="NCBI Taxonomy" id="1076179"/>
    <lineage>
        <taxon>unclassified sequences</taxon>
        <taxon>metagenomes</taxon>
        <taxon>ecological metagenomes</taxon>
    </lineage>
</organism>
<gene>
    <name evidence="7" type="primary">rsmI_29</name>
    <name evidence="7" type="ORF">SDC9_61533</name>
</gene>
<dbReference type="InterPro" id="IPR035996">
    <property type="entry name" value="4pyrrol_Methylase_sf"/>
</dbReference>
<name>A0A644XGW5_9ZZZZ</name>
<dbReference type="GO" id="GO:0032259">
    <property type="term" value="P:methylation"/>
    <property type="evidence" value="ECO:0007669"/>
    <property type="project" value="UniProtKB-KW"/>
</dbReference>
<dbReference type="PANTHER" id="PTHR46111:SF2">
    <property type="entry name" value="SAM-DEPENDENT METHYLTRANSFERASE"/>
    <property type="match status" value="1"/>
</dbReference>
<evidence type="ECO:0000256" key="1">
    <source>
        <dbReference type="ARBA" id="ARBA00022490"/>
    </source>
</evidence>
<dbReference type="AlphaFoldDB" id="A0A644XGW5"/>
<dbReference type="InterPro" id="IPR014776">
    <property type="entry name" value="4pyrrole_Mease_sub2"/>
</dbReference>
<dbReference type="PANTHER" id="PTHR46111">
    <property type="entry name" value="RIBOSOMAL RNA SMALL SUBUNIT METHYLTRANSFERASE I"/>
    <property type="match status" value="1"/>
</dbReference>
<feature type="domain" description="Tetrapyrrole methylase" evidence="6">
    <location>
        <begin position="75"/>
        <end position="216"/>
    </location>
</feature>
<evidence type="ECO:0000259" key="6">
    <source>
        <dbReference type="Pfam" id="PF00590"/>
    </source>
</evidence>
<protein>
    <submittedName>
        <fullName evidence="7">Ribosomal RNA small subunit methyltransferase I</fullName>
        <ecNumber evidence="7">2.1.1.198</ecNumber>
    </submittedName>
</protein>
<dbReference type="GO" id="GO:0006364">
    <property type="term" value="P:rRNA processing"/>
    <property type="evidence" value="ECO:0007669"/>
    <property type="project" value="UniProtKB-KW"/>
</dbReference>
<dbReference type="CDD" id="cd11649">
    <property type="entry name" value="RsmI_like"/>
    <property type="match status" value="1"/>
</dbReference>
<comment type="caution">
    <text evidence="7">The sequence shown here is derived from an EMBL/GenBank/DDBJ whole genome shotgun (WGS) entry which is preliminary data.</text>
</comment>
<accession>A0A644XGW5</accession>
<keyword evidence="5" id="KW-0949">S-adenosyl-L-methionine</keyword>
<evidence type="ECO:0000256" key="3">
    <source>
        <dbReference type="ARBA" id="ARBA00022603"/>
    </source>
</evidence>
<evidence type="ECO:0000256" key="4">
    <source>
        <dbReference type="ARBA" id="ARBA00022679"/>
    </source>
</evidence>
<dbReference type="SUPFAM" id="SSF53790">
    <property type="entry name" value="Tetrapyrrole methylase"/>
    <property type="match status" value="1"/>
</dbReference>
<dbReference type="EMBL" id="VSSQ01002397">
    <property type="protein sequence ID" value="MPM15167.1"/>
    <property type="molecule type" value="Genomic_DNA"/>
</dbReference>
<sequence>MDTIKTLYLIPVDLGHSPEGGIYSPAQLKIIHGISCFVAENASTARKMLKKCAYPHPLPEVEIVEFNEHSRDFPETMADVKKLLSENDITGLMSEAGMPCVADPGHEVVRLAHDMNIQVVPLHGPSSIMQALVASGLQGQQFIFHGYLPAKTDARKAKLRDLQAKASKDRYTHIFMEAPYRSNQMLQDILSVFSDGFSLSVAAEIGTPDEFIRTKKTGQWKKSLPDLHKKRCIFCVSA</sequence>
<keyword evidence="3 7" id="KW-0489">Methyltransferase</keyword>
<keyword evidence="2" id="KW-0698">rRNA processing</keyword>
<reference evidence="7" key="1">
    <citation type="submission" date="2019-08" db="EMBL/GenBank/DDBJ databases">
        <authorList>
            <person name="Kucharzyk K."/>
            <person name="Murdoch R.W."/>
            <person name="Higgins S."/>
            <person name="Loffler F."/>
        </authorList>
    </citation>
    <scope>NUCLEOTIDE SEQUENCE</scope>
</reference>
<keyword evidence="1" id="KW-0963">Cytoplasm</keyword>
<dbReference type="Pfam" id="PF00590">
    <property type="entry name" value="TP_methylase"/>
    <property type="match status" value="1"/>
</dbReference>
<dbReference type="InterPro" id="IPR008189">
    <property type="entry name" value="rRNA_ssu_MeTfrase_I"/>
</dbReference>
<evidence type="ECO:0000256" key="5">
    <source>
        <dbReference type="ARBA" id="ARBA00022691"/>
    </source>
</evidence>
<dbReference type="PIRSF" id="PIRSF005917">
    <property type="entry name" value="MTase_YraL"/>
    <property type="match status" value="1"/>
</dbReference>
<evidence type="ECO:0000313" key="7">
    <source>
        <dbReference type="EMBL" id="MPM15167.1"/>
    </source>
</evidence>
<proteinExistence type="predicted"/>
<dbReference type="InterPro" id="IPR000878">
    <property type="entry name" value="4pyrrol_Mease"/>
</dbReference>
<dbReference type="GO" id="GO:0008168">
    <property type="term" value="F:methyltransferase activity"/>
    <property type="evidence" value="ECO:0007669"/>
    <property type="project" value="UniProtKB-KW"/>
</dbReference>
<dbReference type="Gene3D" id="3.40.1010.10">
    <property type="entry name" value="Cobalt-precorrin-4 Transmethylase, Domain 1"/>
    <property type="match status" value="1"/>
</dbReference>
<dbReference type="Gene3D" id="3.30.950.10">
    <property type="entry name" value="Methyltransferase, Cobalt-precorrin-4 Transmethylase, Domain 2"/>
    <property type="match status" value="1"/>
</dbReference>
<keyword evidence="4 7" id="KW-0808">Transferase</keyword>